<sequence>MTVLLRSVASLLTKPLLKNSLIHLNASSFVSCNSFAKLKHAFTQPSCTILENVP</sequence>
<name>A0A197KHK2_9FUNG</name>
<keyword evidence="2" id="KW-1185">Reference proteome</keyword>
<dbReference type="EMBL" id="KV442011">
    <property type="protein sequence ID" value="OAQ36623.1"/>
    <property type="molecule type" value="Genomic_DNA"/>
</dbReference>
<evidence type="ECO:0000313" key="1">
    <source>
        <dbReference type="EMBL" id="OAQ36623.1"/>
    </source>
</evidence>
<dbReference type="AlphaFoldDB" id="A0A197KHK2"/>
<dbReference type="Proteomes" id="UP000078512">
    <property type="component" value="Unassembled WGS sequence"/>
</dbReference>
<reference evidence="1 2" key="1">
    <citation type="submission" date="2016-05" db="EMBL/GenBank/DDBJ databases">
        <title>Genome sequencing reveals origins of a unique bacterial endosymbiosis in the earliest lineages of terrestrial Fungi.</title>
        <authorList>
            <consortium name="DOE Joint Genome Institute"/>
            <person name="Uehling J."/>
            <person name="Gryganskyi A."/>
            <person name="Hameed K."/>
            <person name="Tschaplinski T."/>
            <person name="Misztal P."/>
            <person name="Wu S."/>
            <person name="Desiro A."/>
            <person name="Vande Pol N."/>
            <person name="Du Z.-Y."/>
            <person name="Zienkiewicz A."/>
            <person name="Zienkiewicz K."/>
            <person name="Morin E."/>
            <person name="Tisserant E."/>
            <person name="Splivallo R."/>
            <person name="Hainaut M."/>
            <person name="Henrissat B."/>
            <person name="Ohm R."/>
            <person name="Kuo A."/>
            <person name="Yan J."/>
            <person name="Lipzen A."/>
            <person name="Nolan M."/>
            <person name="Labutti K."/>
            <person name="Barry K."/>
            <person name="Goldstein A."/>
            <person name="Labbe J."/>
            <person name="Schadt C."/>
            <person name="Tuskan G."/>
            <person name="Grigoriev I."/>
            <person name="Martin F."/>
            <person name="Vilgalys R."/>
            <person name="Bonito G."/>
        </authorList>
    </citation>
    <scope>NUCLEOTIDE SEQUENCE [LARGE SCALE GENOMIC DNA]</scope>
    <source>
        <strain evidence="1 2">AG-77</strain>
    </source>
</reference>
<protein>
    <submittedName>
        <fullName evidence="1">Uncharacterized protein</fullName>
    </submittedName>
</protein>
<gene>
    <name evidence="1" type="ORF">K457DRAFT_131821</name>
</gene>
<accession>A0A197KHK2</accession>
<dbReference type="PROSITE" id="PS51257">
    <property type="entry name" value="PROKAR_LIPOPROTEIN"/>
    <property type="match status" value="1"/>
</dbReference>
<evidence type="ECO:0000313" key="2">
    <source>
        <dbReference type="Proteomes" id="UP000078512"/>
    </source>
</evidence>
<organism evidence="1 2">
    <name type="scientific">Linnemannia elongata AG-77</name>
    <dbReference type="NCBI Taxonomy" id="1314771"/>
    <lineage>
        <taxon>Eukaryota</taxon>
        <taxon>Fungi</taxon>
        <taxon>Fungi incertae sedis</taxon>
        <taxon>Mucoromycota</taxon>
        <taxon>Mortierellomycotina</taxon>
        <taxon>Mortierellomycetes</taxon>
        <taxon>Mortierellales</taxon>
        <taxon>Mortierellaceae</taxon>
        <taxon>Linnemannia</taxon>
    </lineage>
</organism>
<proteinExistence type="predicted"/>